<dbReference type="EMBL" id="CABPRY010000006">
    <property type="protein sequence ID" value="VVE14407.1"/>
    <property type="molecule type" value="Genomic_DNA"/>
</dbReference>
<proteinExistence type="predicted"/>
<name>A0A5E4VPQ0_9BURK</name>
<gene>
    <name evidence="1" type="ORF">PCE31107_02812</name>
</gene>
<sequence>MNHTMEIERGIQLLALCQALKIEKDGVDRPAPQTIDQFARDINAASKNMSALYKLIPQMHRLAELGRRLEADGKLKVDYGDDYSTAALDFVMAEHGLR</sequence>
<evidence type="ECO:0000313" key="2">
    <source>
        <dbReference type="Proteomes" id="UP000396788"/>
    </source>
</evidence>
<dbReference type="Proteomes" id="UP000396788">
    <property type="component" value="Unassembled WGS sequence"/>
</dbReference>
<organism evidence="1 2">
    <name type="scientific">Pandoraea cepalis</name>
    <dbReference type="NCBI Taxonomy" id="2508294"/>
    <lineage>
        <taxon>Bacteria</taxon>
        <taxon>Pseudomonadati</taxon>
        <taxon>Pseudomonadota</taxon>
        <taxon>Betaproteobacteria</taxon>
        <taxon>Burkholderiales</taxon>
        <taxon>Burkholderiaceae</taxon>
        <taxon>Pandoraea</taxon>
    </lineage>
</organism>
<reference evidence="1 2" key="1">
    <citation type="submission" date="2019-08" db="EMBL/GenBank/DDBJ databases">
        <authorList>
            <person name="Peeters C."/>
        </authorList>
    </citation>
    <scope>NUCLEOTIDE SEQUENCE [LARGE SCALE GENOMIC DNA]</scope>
    <source>
        <strain evidence="1 2">LMG 31107</strain>
    </source>
</reference>
<protein>
    <submittedName>
        <fullName evidence="1">Uncharacterized protein</fullName>
    </submittedName>
</protein>
<accession>A0A5E4VPQ0</accession>
<evidence type="ECO:0000313" key="1">
    <source>
        <dbReference type="EMBL" id="VVE14407.1"/>
    </source>
</evidence>
<dbReference type="AlphaFoldDB" id="A0A5E4VPQ0"/>